<keyword evidence="4" id="KW-1185">Reference proteome</keyword>
<name>A0A3M2RRA4_9HYPO</name>
<evidence type="ECO:0000313" key="4">
    <source>
        <dbReference type="Proteomes" id="UP000277212"/>
    </source>
</evidence>
<comment type="caution">
    <text evidence="3">The sequence shown here is derived from an EMBL/GenBank/DDBJ whole genome shotgun (WGS) entry which is preliminary data.</text>
</comment>
<feature type="region of interest" description="Disordered" evidence="1">
    <location>
        <begin position="27"/>
        <end position="69"/>
    </location>
</feature>
<dbReference type="Pfam" id="PF20516">
    <property type="entry name" value="PDDEXK_12"/>
    <property type="match status" value="1"/>
</dbReference>
<dbReference type="STRING" id="2010991.A0A3M2RRA4"/>
<organism evidence="3 4">
    <name type="scientific">Fusarium kuroshium</name>
    <dbReference type="NCBI Taxonomy" id="2010991"/>
    <lineage>
        <taxon>Eukaryota</taxon>
        <taxon>Fungi</taxon>
        <taxon>Dikarya</taxon>
        <taxon>Ascomycota</taxon>
        <taxon>Pezizomycotina</taxon>
        <taxon>Sordariomycetes</taxon>
        <taxon>Hypocreomycetidae</taxon>
        <taxon>Hypocreales</taxon>
        <taxon>Nectriaceae</taxon>
        <taxon>Fusarium</taxon>
        <taxon>Fusarium solani species complex</taxon>
    </lineage>
</organism>
<dbReference type="Proteomes" id="UP000277212">
    <property type="component" value="Unassembled WGS sequence"/>
</dbReference>
<feature type="domain" description="PD-(D/E)XK nuclease-like" evidence="2">
    <location>
        <begin position="183"/>
        <end position="428"/>
    </location>
</feature>
<evidence type="ECO:0000313" key="3">
    <source>
        <dbReference type="EMBL" id="RMJ07846.1"/>
    </source>
</evidence>
<feature type="compositionally biased region" description="Basic and acidic residues" evidence="1">
    <location>
        <begin position="49"/>
        <end position="59"/>
    </location>
</feature>
<dbReference type="AlphaFoldDB" id="A0A3M2RRA4"/>
<feature type="region of interest" description="Disordered" evidence="1">
    <location>
        <begin position="84"/>
        <end position="122"/>
    </location>
</feature>
<feature type="compositionally biased region" description="Low complexity" evidence="1">
    <location>
        <begin position="93"/>
        <end position="108"/>
    </location>
</feature>
<dbReference type="OrthoDB" id="5244165at2759"/>
<evidence type="ECO:0000259" key="2">
    <source>
        <dbReference type="Pfam" id="PF20516"/>
    </source>
</evidence>
<sequence>MSLKRIVDWIADTNSLINPQIALPPPKRKFADDTIPTTAIGMSSPPPTEDPRSDVEATPRAKSPSKRLRIDSLPASFYHESIADHDTPSLSASSVTGSTRTDTTGGSSRLRRKRSPVKNMSDLRLADRPVVLTTLQRPDQLPSDAVGLVTVARVIRQGSNIIPRQVEQQAQSCMTIVDDLVSDSSFYDAEEWARSHGLQPWDASEELRLLKRTVTRTQECELENWSEAAWNARIHEPILDFVLECFSGSIRHFDVTRAPINKPYLSRHISGVDMQSKMVDFCICLAGDDIVAASQSRLKTASDSNSINHTSYQPIRDRPIAISIETKTLEGSSQEAKAQLSIWASAHLKRLRSLAGKSSTKTTHAVGITLPVLSTSGGDWTLLFVKDGINGVEVIETISVGNTKSLVGSYKLVSVLRQLGIWVQTTFRPWALENLLASTQIK</sequence>
<reference evidence="3 4" key="1">
    <citation type="submission" date="2017-06" db="EMBL/GenBank/DDBJ databases">
        <title>Comparative genomic analysis of Ambrosia Fusariam Clade fungi.</title>
        <authorList>
            <person name="Stajich J.E."/>
            <person name="Carrillo J."/>
            <person name="Kijimoto T."/>
            <person name="Eskalen A."/>
            <person name="O'Donnell K."/>
            <person name="Kasson M."/>
        </authorList>
    </citation>
    <scope>NUCLEOTIDE SEQUENCE [LARGE SCALE GENOMIC DNA]</scope>
    <source>
        <strain evidence="3">UCR3666</strain>
    </source>
</reference>
<proteinExistence type="predicted"/>
<protein>
    <recommendedName>
        <fullName evidence="2">PD-(D/E)XK nuclease-like domain-containing protein</fullName>
    </recommendedName>
</protein>
<evidence type="ECO:0000256" key="1">
    <source>
        <dbReference type="SAM" id="MobiDB-lite"/>
    </source>
</evidence>
<dbReference type="InterPro" id="IPR046797">
    <property type="entry name" value="PDDEXK_12"/>
</dbReference>
<accession>A0A3M2RRA4</accession>
<gene>
    <name evidence="3" type="ORF">CDV36_012543</name>
</gene>
<dbReference type="EMBL" id="NKUJ01000318">
    <property type="protein sequence ID" value="RMJ07846.1"/>
    <property type="molecule type" value="Genomic_DNA"/>
</dbReference>